<dbReference type="AlphaFoldDB" id="A0A0M0LAS4"/>
<accession>A0A0M0LAS4</accession>
<gene>
    <name evidence="1" type="ORF">AMD01_04945</name>
</gene>
<proteinExistence type="predicted"/>
<evidence type="ECO:0000313" key="1">
    <source>
        <dbReference type="EMBL" id="KOO48156.1"/>
    </source>
</evidence>
<protein>
    <submittedName>
        <fullName evidence="1">Uncharacterized protein</fullName>
    </submittedName>
</protein>
<dbReference type="RefSeq" id="WP_053400303.1">
    <property type="nucleotide sequence ID" value="NZ_LILC01000006.1"/>
</dbReference>
<dbReference type="Proteomes" id="UP000037558">
    <property type="component" value="Unassembled WGS sequence"/>
</dbReference>
<dbReference type="EMBL" id="LILC01000006">
    <property type="protein sequence ID" value="KOO48156.1"/>
    <property type="molecule type" value="Genomic_DNA"/>
</dbReference>
<keyword evidence="2" id="KW-1185">Reference proteome</keyword>
<dbReference type="PATRIC" id="fig|284581.3.peg.1372"/>
<reference evidence="2" key="1">
    <citation type="submission" date="2015-08" db="EMBL/GenBank/DDBJ databases">
        <title>Fjat-14210 dsm16467.</title>
        <authorList>
            <person name="Liu B."/>
            <person name="Wang J."/>
            <person name="Zhu Y."/>
            <person name="Liu G."/>
            <person name="Chen Q."/>
            <person name="Chen Z."/>
            <person name="Lan J."/>
            <person name="Che J."/>
            <person name="Ge C."/>
            <person name="Shi H."/>
            <person name="Pan Z."/>
            <person name="Liu X."/>
        </authorList>
    </citation>
    <scope>NUCLEOTIDE SEQUENCE [LARGE SCALE GENOMIC DNA]</scope>
    <source>
        <strain evidence="2">DSM 16467</strain>
    </source>
</reference>
<sequence length="375" mass="43454">MNSLVLKRHTLIANKLLVALSGVSRLTKRDNTYYYEQHAMGIAKNFLNIKWTKSLIKQVLAYMAKCDSQGRITLMSEEELAATIDCSVRTVQNNNKTLEEHDIIQWDRLWGEYIQVSFIEYLENCLDLHKKNQEELPMDATASIESVLDKYTSKSGYTSVSDEVIYELLKVENINMLRIALRALYAYESEVNVKQDTEALLSYTEVKYVLPSYIGYKAAIKNMVNKLQSIFHVSVLEKDDCVKALFEEKQPRKSVLEKIKDGFILSFNLVGPFNSKRQKELEKVQAERLFGEFKSFFKQFGQFSIKQTDIHALAHEFGADLLERTIRSSTEFLKESFLHEDPSSFRKLVHEMESNLFMYMKKIANGYYQAKINAL</sequence>
<dbReference type="OrthoDB" id="2837785at2"/>
<comment type="caution">
    <text evidence="1">The sequence shown here is derived from an EMBL/GenBank/DDBJ whole genome shotgun (WGS) entry which is preliminary data.</text>
</comment>
<name>A0A0M0LAS4_9BACI</name>
<organism evidence="1 2">
    <name type="scientific">Priestia koreensis</name>
    <dbReference type="NCBI Taxonomy" id="284581"/>
    <lineage>
        <taxon>Bacteria</taxon>
        <taxon>Bacillati</taxon>
        <taxon>Bacillota</taxon>
        <taxon>Bacilli</taxon>
        <taxon>Bacillales</taxon>
        <taxon>Bacillaceae</taxon>
        <taxon>Priestia</taxon>
    </lineage>
</organism>
<evidence type="ECO:0000313" key="2">
    <source>
        <dbReference type="Proteomes" id="UP000037558"/>
    </source>
</evidence>